<sequence>MEFRILGPLEIVVDGRTLPTPAPRLCALLAILLLRPHRVVSVDELIDGLWPDGTPQPAKPTATVHTYVRRLRDIVGADVLQTRGRGYLLAAEPTDLVAFRSDLATASADPAQRVEHLRSALARWRGDPVSVEPTVAVGLNEERLTALEQYYDARLTRGEHAAIVPDLQTISAQEPLRERLTALLMTALYRSGRQSEALSTYDAVAERLVNEFGLDPTDNLRELRQAILTGTLDDSPQRDEWQRQNQLPLDIRDLIGRTDLVDEVTKLVCAAGGVPVVVLSGTPGIGKTAVAVRVAHQLGEQFPDGQWFVRLRGASDQPRRSGDVLVELLRTSGLDPSMIPGDLDARAGLFRARLAGRRVLLVLDDARVADQVRPLLPGTPGSAVIVTSRGTLDGLIALDGAVGLRVATLTPDDGAALIATLVDTTDDLSELVSLCAGLPLALRIAGANAARDSVPAYVARIRTVGTLPALAIDNDTAIGTAFRMSYDLLAPDVQRGFRLLMQFPGAEFGRGAAEALIGPGYAVVLNRLVTAGLLQPVGSERYVMHDLVKQYAGLLGEPEVTAWNALCSWYVGTADAAVTALFPNAVRLPIAAYDGVAPRDPAAWIELELANIEAVATAALASGPRDVVWLLADVVRPYLYQYSLNNVWRNLVELGLAASPDVLGRGAMLHALGVLARVTGDAALSMTHTGEAIELYREGGFAVGEAALLCNLGLAYNDAGRLRESADLLASGIALLRSLGETPRLPTALLNQSMNHLHLGNFRDAIDTATECLAIGTTATGGWLARTNRAAAYIDLGLDDEAEAELADRPGDSRLELISWLLVKAELCRVRGDHRTAVEHASFALRDSLEVASNYHECFSRLVLAELYLGIGELATAREYLTQVEELSSRSGYATLLADTRCWIADCIFREGHPASALELALAALAELEAVAYRVGEHHAHTLVAECCEALGRLDTARRHRELADEFVRSSGYVPR</sequence>
<evidence type="ECO:0000256" key="4">
    <source>
        <dbReference type="ARBA" id="ARBA00023163"/>
    </source>
</evidence>
<dbReference type="Gene3D" id="1.10.10.10">
    <property type="entry name" value="Winged helix-like DNA-binding domain superfamily/Winged helix DNA-binding domain"/>
    <property type="match status" value="1"/>
</dbReference>
<feature type="DNA-binding region" description="OmpR/PhoB-type" evidence="5">
    <location>
        <begin position="1"/>
        <end position="91"/>
    </location>
</feature>
<feature type="domain" description="OmpR/PhoB-type" evidence="6">
    <location>
        <begin position="1"/>
        <end position="91"/>
    </location>
</feature>
<keyword evidence="2" id="KW-0805">Transcription regulation</keyword>
<dbReference type="InterPro" id="IPR005158">
    <property type="entry name" value="BTAD"/>
</dbReference>
<evidence type="ECO:0000259" key="6">
    <source>
        <dbReference type="PROSITE" id="PS51755"/>
    </source>
</evidence>
<dbReference type="AlphaFoldDB" id="A0AAU7T5H6"/>
<dbReference type="PANTHER" id="PTHR35807:SF1">
    <property type="entry name" value="TRANSCRIPTIONAL REGULATOR REDD"/>
    <property type="match status" value="1"/>
</dbReference>
<dbReference type="InterPro" id="IPR027417">
    <property type="entry name" value="P-loop_NTPase"/>
</dbReference>
<accession>A0AAU7T5H6</accession>
<dbReference type="InterPro" id="IPR036388">
    <property type="entry name" value="WH-like_DNA-bd_sf"/>
</dbReference>
<evidence type="ECO:0000256" key="1">
    <source>
        <dbReference type="ARBA" id="ARBA00005820"/>
    </source>
</evidence>
<dbReference type="SMART" id="SM01043">
    <property type="entry name" value="BTAD"/>
    <property type="match status" value="1"/>
</dbReference>
<comment type="similarity">
    <text evidence="1">Belongs to the AfsR/DnrI/RedD regulatory family.</text>
</comment>
<dbReference type="EMBL" id="CP158165">
    <property type="protein sequence ID" value="XBV21975.1"/>
    <property type="molecule type" value="Genomic_DNA"/>
</dbReference>
<dbReference type="GO" id="GO:0000160">
    <property type="term" value="P:phosphorelay signal transduction system"/>
    <property type="evidence" value="ECO:0007669"/>
    <property type="project" value="InterPro"/>
</dbReference>
<dbReference type="InterPro" id="IPR003593">
    <property type="entry name" value="AAA+_ATPase"/>
</dbReference>
<dbReference type="PRINTS" id="PR00364">
    <property type="entry name" value="DISEASERSIST"/>
</dbReference>
<evidence type="ECO:0000256" key="2">
    <source>
        <dbReference type="ARBA" id="ARBA00023015"/>
    </source>
</evidence>
<dbReference type="SMART" id="SM00862">
    <property type="entry name" value="Trans_reg_C"/>
    <property type="match status" value="1"/>
</dbReference>
<organism evidence="7">
    <name type="scientific">Kribbella sp. HUAS MG21</name>
    <dbReference type="NCBI Taxonomy" id="3160966"/>
    <lineage>
        <taxon>Bacteria</taxon>
        <taxon>Bacillati</taxon>
        <taxon>Actinomycetota</taxon>
        <taxon>Actinomycetes</taxon>
        <taxon>Propionibacteriales</taxon>
        <taxon>Kribbellaceae</taxon>
        <taxon>Kribbella</taxon>
    </lineage>
</organism>
<gene>
    <name evidence="7" type="ORF">ABN611_25845</name>
</gene>
<keyword evidence="3 5" id="KW-0238">DNA-binding</keyword>
<dbReference type="InterPro" id="IPR002182">
    <property type="entry name" value="NB-ARC"/>
</dbReference>
<dbReference type="SUPFAM" id="SSF52540">
    <property type="entry name" value="P-loop containing nucleoside triphosphate hydrolases"/>
    <property type="match status" value="1"/>
</dbReference>
<keyword evidence="4" id="KW-0804">Transcription</keyword>
<dbReference type="InterPro" id="IPR011990">
    <property type="entry name" value="TPR-like_helical_dom_sf"/>
</dbReference>
<dbReference type="RefSeq" id="WP_350274825.1">
    <property type="nucleotide sequence ID" value="NZ_CP158165.1"/>
</dbReference>
<dbReference type="Pfam" id="PF00486">
    <property type="entry name" value="Trans_reg_C"/>
    <property type="match status" value="1"/>
</dbReference>
<dbReference type="GO" id="GO:0043531">
    <property type="term" value="F:ADP binding"/>
    <property type="evidence" value="ECO:0007669"/>
    <property type="project" value="InterPro"/>
</dbReference>
<dbReference type="PROSITE" id="PS51755">
    <property type="entry name" value="OMPR_PHOB"/>
    <property type="match status" value="1"/>
</dbReference>
<dbReference type="Gene3D" id="3.40.50.300">
    <property type="entry name" value="P-loop containing nucleotide triphosphate hydrolases"/>
    <property type="match status" value="1"/>
</dbReference>
<dbReference type="PANTHER" id="PTHR35807">
    <property type="entry name" value="TRANSCRIPTIONAL REGULATOR REDD-RELATED"/>
    <property type="match status" value="1"/>
</dbReference>
<evidence type="ECO:0000313" key="7">
    <source>
        <dbReference type="EMBL" id="XBV21975.1"/>
    </source>
</evidence>
<dbReference type="GO" id="GO:0006355">
    <property type="term" value="P:regulation of DNA-templated transcription"/>
    <property type="evidence" value="ECO:0007669"/>
    <property type="project" value="InterPro"/>
</dbReference>
<proteinExistence type="inferred from homology"/>
<dbReference type="Pfam" id="PF03704">
    <property type="entry name" value="BTAD"/>
    <property type="match status" value="1"/>
</dbReference>
<evidence type="ECO:0000256" key="3">
    <source>
        <dbReference type="ARBA" id="ARBA00023125"/>
    </source>
</evidence>
<dbReference type="SMART" id="SM00382">
    <property type="entry name" value="AAA"/>
    <property type="match status" value="1"/>
</dbReference>
<dbReference type="Gene3D" id="1.25.40.10">
    <property type="entry name" value="Tetratricopeptide repeat domain"/>
    <property type="match status" value="3"/>
</dbReference>
<dbReference type="SUPFAM" id="SSF48452">
    <property type="entry name" value="TPR-like"/>
    <property type="match status" value="3"/>
</dbReference>
<dbReference type="GO" id="GO:0003677">
    <property type="term" value="F:DNA binding"/>
    <property type="evidence" value="ECO:0007669"/>
    <property type="project" value="UniProtKB-UniRule"/>
</dbReference>
<evidence type="ECO:0000256" key="5">
    <source>
        <dbReference type="PROSITE-ProRule" id="PRU01091"/>
    </source>
</evidence>
<dbReference type="Pfam" id="PF00931">
    <property type="entry name" value="NB-ARC"/>
    <property type="match status" value="1"/>
</dbReference>
<reference evidence="7" key="1">
    <citation type="submission" date="2024-06" db="EMBL/GenBank/DDBJ databases">
        <title>Kribbella sp. strain HUAS MG21 genome sequences.</title>
        <authorList>
            <person name="Mo P."/>
        </authorList>
    </citation>
    <scope>NUCLEOTIDE SEQUENCE</scope>
    <source>
        <strain evidence="7">HUAS MG21</strain>
    </source>
</reference>
<dbReference type="InterPro" id="IPR051677">
    <property type="entry name" value="AfsR-DnrI-RedD_regulator"/>
</dbReference>
<protein>
    <submittedName>
        <fullName evidence="7">BTAD domain-containing putative transcriptional regulator</fullName>
    </submittedName>
</protein>
<dbReference type="CDD" id="cd15831">
    <property type="entry name" value="BTAD"/>
    <property type="match status" value="1"/>
</dbReference>
<name>A0AAU7T5H6_9ACTN</name>
<dbReference type="InterPro" id="IPR016032">
    <property type="entry name" value="Sig_transdc_resp-reg_C-effctor"/>
</dbReference>
<dbReference type="InterPro" id="IPR001867">
    <property type="entry name" value="OmpR/PhoB-type_DNA-bd"/>
</dbReference>
<dbReference type="SUPFAM" id="SSF46894">
    <property type="entry name" value="C-terminal effector domain of the bipartite response regulators"/>
    <property type="match status" value="1"/>
</dbReference>